<gene>
    <name evidence="2" type="ORF">J437_LFUL009362</name>
</gene>
<dbReference type="PANTHER" id="PTHR33327:SF3">
    <property type="entry name" value="RNA-DIRECTED DNA POLYMERASE"/>
    <property type="match status" value="1"/>
</dbReference>
<keyword evidence="3" id="KW-1185">Reference proteome</keyword>
<dbReference type="Pfam" id="PF23055">
    <property type="entry name" value="DUF7041"/>
    <property type="match status" value="1"/>
</dbReference>
<dbReference type="OrthoDB" id="7699407at2759"/>
<evidence type="ECO:0000313" key="2">
    <source>
        <dbReference type="EMBL" id="KAG8228497.1"/>
    </source>
</evidence>
<proteinExistence type="predicted"/>
<feature type="domain" description="DUF7041" evidence="1">
    <location>
        <begin position="5"/>
        <end position="81"/>
    </location>
</feature>
<name>A0A8K0K517_LADFU</name>
<dbReference type="EMBL" id="KZ308374">
    <property type="protein sequence ID" value="KAG8228497.1"/>
    <property type="molecule type" value="Genomic_DNA"/>
</dbReference>
<comment type="caution">
    <text evidence="2">The sequence shown here is derived from an EMBL/GenBank/DDBJ whole genome shotgun (WGS) entry which is preliminary data.</text>
</comment>
<dbReference type="PANTHER" id="PTHR33327">
    <property type="entry name" value="ENDONUCLEASE"/>
    <property type="match status" value="1"/>
</dbReference>
<protein>
    <recommendedName>
        <fullName evidence="1">DUF7041 domain-containing protein</fullName>
    </recommendedName>
</protein>
<organism evidence="2 3">
    <name type="scientific">Ladona fulva</name>
    <name type="common">Scarce chaser dragonfly</name>
    <name type="synonym">Libellula fulva</name>
    <dbReference type="NCBI Taxonomy" id="123851"/>
    <lineage>
        <taxon>Eukaryota</taxon>
        <taxon>Metazoa</taxon>
        <taxon>Ecdysozoa</taxon>
        <taxon>Arthropoda</taxon>
        <taxon>Hexapoda</taxon>
        <taxon>Insecta</taxon>
        <taxon>Pterygota</taxon>
        <taxon>Palaeoptera</taxon>
        <taxon>Odonata</taxon>
        <taxon>Epiprocta</taxon>
        <taxon>Anisoptera</taxon>
        <taxon>Libelluloidea</taxon>
        <taxon>Libellulidae</taxon>
        <taxon>Ladona</taxon>
    </lineage>
</organism>
<sequence>MLQHVPRFWSETPALWFLALEGFFDLSSVNLDDNFKFSFLVSVLDFENAVKVEDIITNPPESNRYARLKEELLRRLTASHEIGDRKPSQFLRHLRMTAGPAATDDFIRPIWMNQQSSTIQEILGMQNSVDLDSLASIADKILEVVAPSLAARNQSGSKTELVRKEIDELTRKVDSLCKDLEGLRCRPRSRSRGSSRSSNGRQGWCWYHIKFGVGARNCRTPCRFSENPTQGR</sequence>
<dbReference type="Proteomes" id="UP000792457">
    <property type="component" value="Unassembled WGS sequence"/>
</dbReference>
<dbReference type="InterPro" id="IPR055469">
    <property type="entry name" value="DUF7041"/>
</dbReference>
<reference evidence="2" key="2">
    <citation type="submission" date="2017-10" db="EMBL/GenBank/DDBJ databases">
        <title>Ladona fulva Genome sequencing and assembly.</title>
        <authorList>
            <person name="Murali S."/>
            <person name="Richards S."/>
            <person name="Bandaranaike D."/>
            <person name="Bellair M."/>
            <person name="Blankenburg K."/>
            <person name="Chao H."/>
            <person name="Dinh H."/>
            <person name="Doddapaneni H."/>
            <person name="Dugan-Rocha S."/>
            <person name="Elkadiri S."/>
            <person name="Gnanaolivu R."/>
            <person name="Hernandez B."/>
            <person name="Skinner E."/>
            <person name="Javaid M."/>
            <person name="Lee S."/>
            <person name="Li M."/>
            <person name="Ming W."/>
            <person name="Munidasa M."/>
            <person name="Muniz J."/>
            <person name="Nguyen L."/>
            <person name="Hughes D."/>
            <person name="Osuji N."/>
            <person name="Pu L.-L."/>
            <person name="Puazo M."/>
            <person name="Qu C."/>
            <person name="Quiroz J."/>
            <person name="Raj R."/>
            <person name="Weissenberger G."/>
            <person name="Xin Y."/>
            <person name="Zou X."/>
            <person name="Han Y."/>
            <person name="Worley K."/>
            <person name="Muzny D."/>
            <person name="Gibbs R."/>
        </authorList>
    </citation>
    <scope>NUCLEOTIDE SEQUENCE</scope>
    <source>
        <strain evidence="2">Sampled in the wild</strain>
    </source>
</reference>
<reference evidence="2" key="1">
    <citation type="submission" date="2013-04" db="EMBL/GenBank/DDBJ databases">
        <authorList>
            <person name="Qu J."/>
            <person name="Murali S.C."/>
            <person name="Bandaranaike D."/>
            <person name="Bellair M."/>
            <person name="Blankenburg K."/>
            <person name="Chao H."/>
            <person name="Dinh H."/>
            <person name="Doddapaneni H."/>
            <person name="Downs B."/>
            <person name="Dugan-Rocha S."/>
            <person name="Elkadiri S."/>
            <person name="Gnanaolivu R.D."/>
            <person name="Hernandez B."/>
            <person name="Javaid M."/>
            <person name="Jayaseelan J.C."/>
            <person name="Lee S."/>
            <person name="Li M."/>
            <person name="Ming W."/>
            <person name="Munidasa M."/>
            <person name="Muniz J."/>
            <person name="Nguyen L."/>
            <person name="Ongeri F."/>
            <person name="Osuji N."/>
            <person name="Pu L.-L."/>
            <person name="Puazo M."/>
            <person name="Qu C."/>
            <person name="Quiroz J."/>
            <person name="Raj R."/>
            <person name="Weissenberger G."/>
            <person name="Xin Y."/>
            <person name="Zou X."/>
            <person name="Han Y."/>
            <person name="Richards S."/>
            <person name="Worley K."/>
            <person name="Muzny D."/>
            <person name="Gibbs R."/>
        </authorList>
    </citation>
    <scope>NUCLEOTIDE SEQUENCE</scope>
    <source>
        <strain evidence="2">Sampled in the wild</strain>
    </source>
</reference>
<evidence type="ECO:0000259" key="1">
    <source>
        <dbReference type="Pfam" id="PF23055"/>
    </source>
</evidence>
<accession>A0A8K0K517</accession>
<dbReference type="AlphaFoldDB" id="A0A8K0K517"/>
<evidence type="ECO:0000313" key="3">
    <source>
        <dbReference type="Proteomes" id="UP000792457"/>
    </source>
</evidence>